<dbReference type="HOGENOM" id="CLU_013084_2_1_1"/>
<reference evidence="2 3" key="1">
    <citation type="submission" date="2014-04" db="EMBL/GenBank/DDBJ databases">
        <authorList>
            <consortium name="DOE Joint Genome Institute"/>
            <person name="Kuo A."/>
            <person name="Kohler A."/>
            <person name="Nagy L.G."/>
            <person name="Floudas D."/>
            <person name="Copeland A."/>
            <person name="Barry K.W."/>
            <person name="Cichocki N."/>
            <person name="Veneault-Fourrey C."/>
            <person name="LaButti K."/>
            <person name="Lindquist E.A."/>
            <person name="Lipzen A."/>
            <person name="Lundell T."/>
            <person name="Morin E."/>
            <person name="Murat C."/>
            <person name="Sun H."/>
            <person name="Tunlid A."/>
            <person name="Henrissat B."/>
            <person name="Grigoriev I.V."/>
            <person name="Hibbett D.S."/>
            <person name="Martin F."/>
            <person name="Nordberg H.P."/>
            <person name="Cantor M.N."/>
            <person name="Hua S.X."/>
        </authorList>
    </citation>
    <scope>NUCLEOTIDE SEQUENCE [LARGE SCALE GENOMIC DNA]</scope>
    <source>
        <strain evidence="2 3">LaAM-08-1</strain>
    </source>
</reference>
<name>A0A0C9Y5I0_9AGAR</name>
<organism evidence="2 3">
    <name type="scientific">Laccaria amethystina LaAM-08-1</name>
    <dbReference type="NCBI Taxonomy" id="1095629"/>
    <lineage>
        <taxon>Eukaryota</taxon>
        <taxon>Fungi</taxon>
        <taxon>Dikarya</taxon>
        <taxon>Basidiomycota</taxon>
        <taxon>Agaricomycotina</taxon>
        <taxon>Agaricomycetes</taxon>
        <taxon>Agaricomycetidae</taxon>
        <taxon>Agaricales</taxon>
        <taxon>Agaricineae</taxon>
        <taxon>Hydnangiaceae</taxon>
        <taxon>Laccaria</taxon>
    </lineage>
</organism>
<dbReference type="OrthoDB" id="3035502at2759"/>
<feature type="compositionally biased region" description="Acidic residues" evidence="1">
    <location>
        <begin position="699"/>
        <end position="712"/>
    </location>
</feature>
<dbReference type="STRING" id="1095629.A0A0C9Y5I0"/>
<dbReference type="Proteomes" id="UP000054477">
    <property type="component" value="Unassembled WGS sequence"/>
</dbReference>
<feature type="region of interest" description="Disordered" evidence="1">
    <location>
        <begin position="672"/>
        <end position="712"/>
    </location>
</feature>
<feature type="region of interest" description="Disordered" evidence="1">
    <location>
        <begin position="172"/>
        <end position="194"/>
    </location>
</feature>
<dbReference type="InterPro" id="IPR040521">
    <property type="entry name" value="KDZ"/>
</dbReference>
<reference evidence="3" key="2">
    <citation type="submission" date="2015-01" db="EMBL/GenBank/DDBJ databases">
        <title>Evolutionary Origins and Diversification of the Mycorrhizal Mutualists.</title>
        <authorList>
            <consortium name="DOE Joint Genome Institute"/>
            <consortium name="Mycorrhizal Genomics Consortium"/>
            <person name="Kohler A."/>
            <person name="Kuo A."/>
            <person name="Nagy L.G."/>
            <person name="Floudas D."/>
            <person name="Copeland A."/>
            <person name="Barry K.W."/>
            <person name="Cichocki N."/>
            <person name="Veneault-Fourrey C."/>
            <person name="LaButti K."/>
            <person name="Lindquist E.A."/>
            <person name="Lipzen A."/>
            <person name="Lundell T."/>
            <person name="Morin E."/>
            <person name="Murat C."/>
            <person name="Riley R."/>
            <person name="Ohm R."/>
            <person name="Sun H."/>
            <person name="Tunlid A."/>
            <person name="Henrissat B."/>
            <person name="Grigoriev I.V."/>
            <person name="Hibbett D.S."/>
            <person name="Martin F."/>
        </authorList>
    </citation>
    <scope>NUCLEOTIDE SEQUENCE [LARGE SCALE GENOMIC DNA]</scope>
    <source>
        <strain evidence="3">LaAM-08-1</strain>
    </source>
</reference>
<accession>A0A0C9Y5I0</accession>
<gene>
    <name evidence="2" type="ORF">K443DRAFT_3888</name>
</gene>
<protein>
    <recommendedName>
        <fullName evidence="4">CxC1-like cysteine cluster associated with KDZ transposases domain-containing protein</fullName>
    </recommendedName>
</protein>
<evidence type="ECO:0000313" key="2">
    <source>
        <dbReference type="EMBL" id="KIK05402.1"/>
    </source>
</evidence>
<evidence type="ECO:0000313" key="3">
    <source>
        <dbReference type="Proteomes" id="UP000054477"/>
    </source>
</evidence>
<dbReference type="Pfam" id="PF18758">
    <property type="entry name" value="KDZ"/>
    <property type="match status" value="1"/>
</dbReference>
<keyword evidence="3" id="KW-1185">Reference proteome</keyword>
<dbReference type="AlphaFoldDB" id="A0A0C9Y5I0"/>
<feature type="compositionally biased region" description="Basic and acidic residues" evidence="1">
    <location>
        <begin position="682"/>
        <end position="692"/>
    </location>
</feature>
<dbReference type="EMBL" id="KN838560">
    <property type="protein sequence ID" value="KIK05402.1"/>
    <property type="molecule type" value="Genomic_DNA"/>
</dbReference>
<evidence type="ECO:0000256" key="1">
    <source>
        <dbReference type="SAM" id="MobiDB-lite"/>
    </source>
</evidence>
<evidence type="ECO:0008006" key="4">
    <source>
        <dbReference type="Google" id="ProtNLM"/>
    </source>
</evidence>
<sequence length="731" mass="82395">MPCESLGKSLQTCLSQDKSGFPDASVPSGPSDVALRQGNTSISAAFVREGLIPCAPYLPTVGVTTRLLELYHNASLRCPHLSIHSFIKALCDLHGTPFRPYLRKQFSNCFDVYLSIRHHVNQRVEITLKRDDPGWRLRHACPCCTHKHVSEPELVFDMLVTMDGNDSLKRVQRRKTAPVDPGDGTPVMGESSERKDERTVGAGYYIERETVDIWEREIVLQWIKEHGDKAPPEGDETTPCEDRWTNMANEGASLGSRWHVVPLDVEPKNSDTECWSAASTDMPTTASVNFFSLPLILRAWALRISKAASDSSPNQMPLPPLFATQVSSINLSEFLVNNYKQALGILKGEAAFVKQMQDQGIADTSVFKNWLAEEKAYLEHLSREPLEESLAMEYWQKLVNLGASERRLAAAVNAWEVLTPITIGNTRDLTQSQETERRHAQEVEAKDLLVVQSLEVKMGILRRWGPNDEEWKQAVAMVGRRRYQRCLDSLEGLIVARMFELTKMNMSQTGYKLRKHIGNALKARSQAVCTALQNYNVAAQALVPLRPPLSWDDVVEYAFLADFDLLSDTRSDVRLKIWAKPASRILMDQHFKVKRAREEILRLNVEIPRLATYIRDEEAFLLQQEELLSKTDPPLSRQLRLRRLKLIRSNDLHIHRFNKLASLPGFSGSINPGTSVNAKPVHRTDTNTRDGDAVQEPFTGEEEEEEEEQADEVADALCLIVEGPGCSIVSH</sequence>
<proteinExistence type="predicted"/>